<dbReference type="InterPro" id="IPR051317">
    <property type="entry name" value="Gfo/Idh/MocA_oxidoreduct"/>
</dbReference>
<organism evidence="4 5">
    <name type="scientific">Georgenia deserti</name>
    <dbReference type="NCBI Taxonomy" id="2093781"/>
    <lineage>
        <taxon>Bacteria</taxon>
        <taxon>Bacillati</taxon>
        <taxon>Actinomycetota</taxon>
        <taxon>Actinomycetes</taxon>
        <taxon>Micrococcales</taxon>
        <taxon>Bogoriellaceae</taxon>
        <taxon>Georgenia</taxon>
    </lineage>
</organism>
<dbReference type="RefSeq" id="WP_388010377.1">
    <property type="nucleotide sequence ID" value="NZ_JBHUEE010000011.1"/>
</dbReference>
<evidence type="ECO:0000259" key="3">
    <source>
        <dbReference type="Pfam" id="PF01408"/>
    </source>
</evidence>
<comment type="similarity">
    <text evidence="1">Belongs to the Gfo/Idh/MocA family.</text>
</comment>
<comment type="caution">
    <text evidence="4">The sequence shown here is derived from an EMBL/GenBank/DDBJ whole genome shotgun (WGS) entry which is preliminary data.</text>
</comment>
<dbReference type="InterPro" id="IPR000683">
    <property type="entry name" value="Gfo/Idh/MocA-like_OxRdtase_N"/>
</dbReference>
<dbReference type="Proteomes" id="UP001597277">
    <property type="component" value="Unassembled WGS sequence"/>
</dbReference>
<dbReference type="EMBL" id="JBHUEE010000011">
    <property type="protein sequence ID" value="MFD1719652.1"/>
    <property type="molecule type" value="Genomic_DNA"/>
</dbReference>
<name>A0ABW4LBG0_9MICO</name>
<evidence type="ECO:0000313" key="5">
    <source>
        <dbReference type="Proteomes" id="UP001597277"/>
    </source>
</evidence>
<feature type="domain" description="Gfo/Idh/MocA-like oxidoreductase N-terminal" evidence="3">
    <location>
        <begin position="7"/>
        <end position="126"/>
    </location>
</feature>
<keyword evidence="2" id="KW-0560">Oxidoreductase</keyword>
<keyword evidence="5" id="KW-1185">Reference proteome</keyword>
<protein>
    <submittedName>
        <fullName evidence="4">Gfo/Idh/MocA family protein</fullName>
    </submittedName>
</protein>
<dbReference type="Gene3D" id="3.30.360.10">
    <property type="entry name" value="Dihydrodipicolinate Reductase, domain 2"/>
    <property type="match status" value="1"/>
</dbReference>
<reference evidence="5" key="1">
    <citation type="journal article" date="2019" name="Int. J. Syst. Evol. Microbiol.">
        <title>The Global Catalogue of Microorganisms (GCM) 10K type strain sequencing project: providing services to taxonomists for standard genome sequencing and annotation.</title>
        <authorList>
            <consortium name="The Broad Institute Genomics Platform"/>
            <consortium name="The Broad Institute Genome Sequencing Center for Infectious Disease"/>
            <person name="Wu L."/>
            <person name="Ma J."/>
        </authorList>
    </citation>
    <scope>NUCLEOTIDE SEQUENCE [LARGE SCALE GENOMIC DNA]</scope>
    <source>
        <strain evidence="5">JCM 17130</strain>
    </source>
</reference>
<dbReference type="PANTHER" id="PTHR43708:SF5">
    <property type="entry name" value="CONSERVED EXPRESSED OXIDOREDUCTASE (EUROFUNG)-RELATED"/>
    <property type="match status" value="1"/>
</dbReference>
<proteinExistence type="inferred from homology"/>
<dbReference type="Gene3D" id="3.40.50.720">
    <property type="entry name" value="NAD(P)-binding Rossmann-like Domain"/>
    <property type="match status" value="1"/>
</dbReference>
<dbReference type="Pfam" id="PF01408">
    <property type="entry name" value="GFO_IDH_MocA"/>
    <property type="match status" value="1"/>
</dbReference>
<dbReference type="SUPFAM" id="SSF51735">
    <property type="entry name" value="NAD(P)-binding Rossmann-fold domains"/>
    <property type="match status" value="1"/>
</dbReference>
<accession>A0ABW4LBG0</accession>
<dbReference type="PANTHER" id="PTHR43708">
    <property type="entry name" value="CONSERVED EXPRESSED OXIDOREDUCTASE (EUROFUNG)"/>
    <property type="match status" value="1"/>
</dbReference>
<evidence type="ECO:0000313" key="4">
    <source>
        <dbReference type="EMBL" id="MFD1719652.1"/>
    </source>
</evidence>
<gene>
    <name evidence="4" type="ORF">ACFSE6_17540</name>
</gene>
<sequence>MGRRIARVGVVGAGAATQAIHLPTLARFPERFRVTAVTDVNEAVAVEVADRVGAAVMPSLGDMLAADKLDVVVICSPNEFHAEQVSAACRARVGVVLCEKPLATSRSEAEDIARVSEETGVPVVVGTMHSFDPVWQAASRRWTEAGAQAHTIRIAARIPPNPMTEDLATEVTGRAGPGRTTRSRSRLKDRVAGLRGGVLGLAIHDLPLARRLLPDAPPRVLAVHEPAPGGYHIFAEVGGQLLEVLGGSSETWLPDWQLEAIAEDAVLLADFGPSYVHAGSAVAELSMPAAETGFETTRLGPAVDNGYVRLWQSIDDLLDGRGAAPPVEALVADLDFAVLLADQATDLLLTASAPTTAEAI</sequence>
<evidence type="ECO:0000256" key="1">
    <source>
        <dbReference type="ARBA" id="ARBA00010928"/>
    </source>
</evidence>
<dbReference type="InterPro" id="IPR036291">
    <property type="entry name" value="NAD(P)-bd_dom_sf"/>
</dbReference>
<evidence type="ECO:0000256" key="2">
    <source>
        <dbReference type="ARBA" id="ARBA00023002"/>
    </source>
</evidence>